<dbReference type="PANTHER" id="PTHR46731">
    <property type="entry name" value="F-BOX ONLY PROTEIN 15"/>
    <property type="match status" value="1"/>
</dbReference>
<evidence type="ECO:0000313" key="1">
    <source>
        <dbReference type="EMBL" id="TWW71150.1"/>
    </source>
</evidence>
<dbReference type="Proteomes" id="UP000324091">
    <property type="component" value="Chromosome 17"/>
</dbReference>
<comment type="caution">
    <text evidence="1">The sequence shown here is derived from an EMBL/GenBank/DDBJ whole genome shotgun (WGS) entry which is preliminary data.</text>
</comment>
<name>A0A5C6NZ81_9TELE</name>
<proteinExistence type="predicted"/>
<dbReference type="PANTHER" id="PTHR46731:SF1">
    <property type="entry name" value="F-BOX ONLY PROTEIN 15"/>
    <property type="match status" value="1"/>
</dbReference>
<protein>
    <submittedName>
        <fullName evidence="1">F-box only protein 15</fullName>
    </submittedName>
</protein>
<organism evidence="1 2">
    <name type="scientific">Takifugu flavidus</name>
    <name type="common">sansaifugu</name>
    <dbReference type="NCBI Taxonomy" id="433684"/>
    <lineage>
        <taxon>Eukaryota</taxon>
        <taxon>Metazoa</taxon>
        <taxon>Chordata</taxon>
        <taxon>Craniata</taxon>
        <taxon>Vertebrata</taxon>
        <taxon>Euteleostomi</taxon>
        <taxon>Actinopterygii</taxon>
        <taxon>Neopterygii</taxon>
        <taxon>Teleostei</taxon>
        <taxon>Neoteleostei</taxon>
        <taxon>Acanthomorphata</taxon>
        <taxon>Eupercaria</taxon>
        <taxon>Tetraodontiformes</taxon>
        <taxon>Tetradontoidea</taxon>
        <taxon>Tetraodontidae</taxon>
        <taxon>Takifugu</taxon>
    </lineage>
</organism>
<accession>A0A5C6NZ81</accession>
<dbReference type="AlphaFoldDB" id="A0A5C6NZ81"/>
<evidence type="ECO:0000313" key="2">
    <source>
        <dbReference type="Proteomes" id="UP000324091"/>
    </source>
</evidence>
<gene>
    <name evidence="1" type="ORF">D4764_17G0006330</name>
</gene>
<sequence length="339" mass="37979">MPDCARDYWKLSYFKSVASRDLDRWSRHLQRVSCHTGLPGDMELVLRKLHVTWELTVCDNSGQKTRHNLSWARFCGTSVALCWGGGGHLPDLEQISSFLLHGVQRIALRCPGLEPSFMVEVNLSKSLQLISEDRLVELRLLESGTVVGLWKNEQAVAFVMFTLHFHKLVEKIVQGSSLCPYTEPTFKPPFDDIDPEYGLHGYQLHFVLHDTVCELMSGSYSSLFCSKDKPLTLRCIIPTAQICDGLVQLTAINGVNLGQRTLLSGNLALPWRCGALQGTVQNGCIMSLTLLDEFHKPFWCVSSPISIVPGQMPVRNDYAGDPFFAWYEDSGGKVEMQLA</sequence>
<dbReference type="EMBL" id="RHFK02000009">
    <property type="protein sequence ID" value="TWW71150.1"/>
    <property type="molecule type" value="Genomic_DNA"/>
</dbReference>
<reference evidence="1 2" key="1">
    <citation type="submission" date="2019-04" db="EMBL/GenBank/DDBJ databases">
        <title>Chromosome genome assembly for Takifugu flavidus.</title>
        <authorList>
            <person name="Xiao S."/>
        </authorList>
    </citation>
    <scope>NUCLEOTIDE SEQUENCE [LARGE SCALE GENOMIC DNA]</scope>
    <source>
        <strain evidence="1">HTHZ2018</strain>
        <tissue evidence="1">Muscle</tissue>
    </source>
</reference>
<dbReference type="GO" id="GO:0019005">
    <property type="term" value="C:SCF ubiquitin ligase complex"/>
    <property type="evidence" value="ECO:0007669"/>
    <property type="project" value="TreeGrafter"/>
</dbReference>
<keyword evidence="2" id="KW-1185">Reference proteome</keyword>